<comment type="caution">
    <text evidence="2">The sequence shown here is derived from an EMBL/GenBank/DDBJ whole genome shotgun (WGS) entry which is preliminary data.</text>
</comment>
<feature type="compositionally biased region" description="Polar residues" evidence="1">
    <location>
        <begin position="130"/>
        <end position="152"/>
    </location>
</feature>
<sequence>ADHFRELTIVKRPSHIPFLQYQLLYFAGTISQRMDPPTACVPWHSPPPIPSRQNMPSSIDLEQSVIYSDLYTLDEHNIRKSVKGKAFGTRIQIKEVPIPQVYQKALHKVPSSPVAKGMRAVVVSSARWDASNQGPRSQKSGATSDQQSAFSQQVNHLQENRKAFEQCKALKEIARIVPHRVDRLYYICGSHIPIRPKYEVDMTALKRDSFVKMDCSKTS</sequence>
<dbReference type="Proteomes" id="UP000288216">
    <property type="component" value="Unassembled WGS sequence"/>
</dbReference>
<evidence type="ECO:0000313" key="2">
    <source>
        <dbReference type="EMBL" id="GCB63485.1"/>
    </source>
</evidence>
<proteinExistence type="predicted"/>
<dbReference type="OrthoDB" id="10072401at2759"/>
<reference evidence="2 3" key="1">
    <citation type="journal article" date="2018" name="Nat. Ecol. Evol.">
        <title>Shark genomes provide insights into elasmobranch evolution and the origin of vertebrates.</title>
        <authorList>
            <person name="Hara Y"/>
            <person name="Yamaguchi K"/>
            <person name="Onimaru K"/>
            <person name="Kadota M"/>
            <person name="Koyanagi M"/>
            <person name="Keeley SD"/>
            <person name="Tatsumi K"/>
            <person name="Tanaka K"/>
            <person name="Motone F"/>
            <person name="Kageyama Y"/>
            <person name="Nozu R"/>
            <person name="Adachi N"/>
            <person name="Nishimura O"/>
            <person name="Nakagawa R"/>
            <person name="Tanegashima C"/>
            <person name="Kiyatake I"/>
            <person name="Matsumoto R"/>
            <person name="Murakumo K"/>
            <person name="Nishida K"/>
            <person name="Terakita A"/>
            <person name="Kuratani S"/>
            <person name="Sato K"/>
            <person name="Hyodo S Kuraku.S."/>
        </authorList>
    </citation>
    <scope>NUCLEOTIDE SEQUENCE [LARGE SCALE GENOMIC DNA]</scope>
</reference>
<evidence type="ECO:0000256" key="1">
    <source>
        <dbReference type="SAM" id="MobiDB-lite"/>
    </source>
</evidence>
<dbReference type="AlphaFoldDB" id="A0A401NRI5"/>
<protein>
    <submittedName>
        <fullName evidence="2">Uncharacterized protein</fullName>
    </submittedName>
</protein>
<feature type="region of interest" description="Disordered" evidence="1">
    <location>
        <begin position="126"/>
        <end position="152"/>
    </location>
</feature>
<organism evidence="2 3">
    <name type="scientific">Scyliorhinus torazame</name>
    <name type="common">Cloudy catshark</name>
    <name type="synonym">Catulus torazame</name>
    <dbReference type="NCBI Taxonomy" id="75743"/>
    <lineage>
        <taxon>Eukaryota</taxon>
        <taxon>Metazoa</taxon>
        <taxon>Chordata</taxon>
        <taxon>Craniata</taxon>
        <taxon>Vertebrata</taxon>
        <taxon>Chondrichthyes</taxon>
        <taxon>Elasmobranchii</taxon>
        <taxon>Galeomorphii</taxon>
        <taxon>Galeoidea</taxon>
        <taxon>Carcharhiniformes</taxon>
        <taxon>Scyliorhinidae</taxon>
        <taxon>Scyliorhinus</taxon>
    </lineage>
</organism>
<accession>A0A401NRI5</accession>
<name>A0A401NRI5_SCYTO</name>
<dbReference type="STRING" id="75743.A0A401NRI5"/>
<dbReference type="EMBL" id="BFAA01005351">
    <property type="protein sequence ID" value="GCB63485.1"/>
    <property type="molecule type" value="Genomic_DNA"/>
</dbReference>
<evidence type="ECO:0000313" key="3">
    <source>
        <dbReference type="Proteomes" id="UP000288216"/>
    </source>
</evidence>
<feature type="non-terminal residue" evidence="2">
    <location>
        <position position="1"/>
    </location>
</feature>
<keyword evidence="3" id="KW-1185">Reference proteome</keyword>
<gene>
    <name evidence="2" type="ORF">scyTo_0011626</name>
</gene>